<name>A0AAV3U147_9ALTE</name>
<keyword evidence="2" id="KW-1133">Transmembrane helix</keyword>
<dbReference type="InterPro" id="IPR011723">
    <property type="entry name" value="Znf/thioredoxin_put"/>
</dbReference>
<feature type="transmembrane region" description="Helical" evidence="2">
    <location>
        <begin position="340"/>
        <end position="362"/>
    </location>
</feature>
<dbReference type="NCBIfam" id="TIGR02098">
    <property type="entry name" value="MJ0042_CXXC"/>
    <property type="match status" value="1"/>
</dbReference>
<feature type="compositionally biased region" description="Basic and acidic residues" evidence="1">
    <location>
        <begin position="165"/>
        <end position="182"/>
    </location>
</feature>
<dbReference type="Pfam" id="PF13719">
    <property type="entry name" value="Zn_ribbon_5"/>
    <property type="match status" value="1"/>
</dbReference>
<keyword evidence="2" id="KW-0472">Membrane</keyword>
<evidence type="ECO:0000259" key="3">
    <source>
        <dbReference type="Pfam" id="PF13719"/>
    </source>
</evidence>
<dbReference type="Pfam" id="PF11906">
    <property type="entry name" value="DUF3426"/>
    <property type="match status" value="1"/>
</dbReference>
<keyword evidence="2" id="KW-0812">Transmembrane</keyword>
<feature type="compositionally biased region" description="Acidic residues" evidence="1">
    <location>
        <begin position="146"/>
        <end position="160"/>
    </location>
</feature>
<dbReference type="EMBL" id="BAABLX010000009">
    <property type="protein sequence ID" value="GAA4938753.1"/>
    <property type="molecule type" value="Genomic_DNA"/>
</dbReference>
<gene>
    <name evidence="4" type="ORF">GCM10025791_16060</name>
</gene>
<reference evidence="5" key="1">
    <citation type="journal article" date="2019" name="Int. J. Syst. Evol. Microbiol.">
        <title>The Global Catalogue of Microorganisms (GCM) 10K type strain sequencing project: providing services to taxonomists for standard genome sequencing and annotation.</title>
        <authorList>
            <consortium name="The Broad Institute Genomics Platform"/>
            <consortium name="The Broad Institute Genome Sequencing Center for Infectious Disease"/>
            <person name="Wu L."/>
            <person name="Ma J."/>
        </authorList>
    </citation>
    <scope>NUCLEOTIDE SEQUENCE [LARGE SCALE GENOMIC DNA]</scope>
    <source>
        <strain evidence="5">JCM 19134</strain>
    </source>
</reference>
<feature type="domain" description="Zinc finger/thioredoxin putative" evidence="3">
    <location>
        <begin position="5"/>
        <end position="40"/>
    </location>
</feature>
<dbReference type="RefSeq" id="WP_345419815.1">
    <property type="nucleotide sequence ID" value="NZ_AP031496.1"/>
</dbReference>
<comment type="caution">
    <text evidence="4">The sequence shown here is derived from an EMBL/GenBank/DDBJ whole genome shotgun (WGS) entry which is preliminary data.</text>
</comment>
<sequence length="493" mass="54504">MSHAITRCPKCETSFRVTTTQLDSAEGAVRCGSCLHVFDARSNFISAEEEANGNDAIVPSPKLSTSQPAPKDELKAADQLATAKPAIDSPEPSQSAATTTPETKTTLKPQAAEPEQATAAVQPEPKPEPEESDDFLISDDMQLPDNADDDLTIDFDETETVENPLESKIDLGELAPEFREQSAQEDSTGFGDSKIDDDLDNSEEIDESWAHALLEELDADLADADEDPNEKLRREIDNRFDGRQTGSFDVLQEEFDADFDKYISDTPIEDKPALDQDTGRYRLSDFDDAKLSKHMIQQPPAHKPPGGNPTSSYTLTNAFEPEPLELTYEASATRRWVSSFGWLAGNIALLLLLVFQVGYIKFDSWSRIEPYRQWYALACPMFGCTLPAVDDFNKIKISLVVRADPSNSAVLQADAILINSAEFNQPFPPLALRFSDINDQVVAERVFLPSEYLRGELSGSTEIPPNQPVQIRLELADPGQSAVNYRAYIPSFK</sequence>
<evidence type="ECO:0000256" key="1">
    <source>
        <dbReference type="SAM" id="MobiDB-lite"/>
    </source>
</evidence>
<organism evidence="4 5">
    <name type="scientific">Halioxenophilus aromaticivorans</name>
    <dbReference type="NCBI Taxonomy" id="1306992"/>
    <lineage>
        <taxon>Bacteria</taxon>
        <taxon>Pseudomonadati</taxon>
        <taxon>Pseudomonadota</taxon>
        <taxon>Gammaproteobacteria</taxon>
        <taxon>Alteromonadales</taxon>
        <taxon>Alteromonadaceae</taxon>
        <taxon>Halioxenophilus</taxon>
    </lineage>
</organism>
<keyword evidence="5" id="KW-1185">Reference proteome</keyword>
<feature type="compositionally biased region" description="Low complexity" evidence="1">
    <location>
        <begin position="98"/>
        <end position="123"/>
    </location>
</feature>
<dbReference type="AlphaFoldDB" id="A0AAV3U147"/>
<protein>
    <submittedName>
        <fullName evidence="4">DUF3426 domain-containing protein</fullName>
    </submittedName>
</protein>
<dbReference type="InterPro" id="IPR021834">
    <property type="entry name" value="DUF3426"/>
</dbReference>
<evidence type="ECO:0000313" key="4">
    <source>
        <dbReference type="EMBL" id="GAA4938753.1"/>
    </source>
</evidence>
<evidence type="ECO:0000313" key="5">
    <source>
        <dbReference type="Proteomes" id="UP001409585"/>
    </source>
</evidence>
<dbReference type="Proteomes" id="UP001409585">
    <property type="component" value="Unassembled WGS sequence"/>
</dbReference>
<accession>A0AAV3U147</accession>
<proteinExistence type="predicted"/>
<feature type="region of interest" description="Disordered" evidence="1">
    <location>
        <begin position="52"/>
        <end position="203"/>
    </location>
</feature>
<evidence type="ECO:0000256" key="2">
    <source>
        <dbReference type="SAM" id="Phobius"/>
    </source>
</evidence>